<dbReference type="GeneID" id="103523875"/>
<comment type="similarity">
    <text evidence="1">Belongs to the DPCD family.</text>
</comment>
<dbReference type="PANTHER" id="PTHR31921:SF1">
    <property type="entry name" value="PROTEIN DPCD"/>
    <property type="match status" value="1"/>
</dbReference>
<dbReference type="STRING" id="121845.A0A1S3DU44"/>
<sequence>NIVVRTKNKKYFKVLPVLELRRLNLQPDMKLLSYRHEFNSLIIRYMKPPELVAMEKQVYDMVRSLKMTNQKQDLPCKQS</sequence>
<name>A0A1S3DU44_DIACI</name>
<dbReference type="PANTHER" id="PTHR31921">
    <property type="entry name" value="PROTEIN DPCD"/>
    <property type="match status" value="1"/>
</dbReference>
<dbReference type="Proteomes" id="UP000079169">
    <property type="component" value="Unplaced"/>
</dbReference>
<reference evidence="4" key="1">
    <citation type="submission" date="2025-08" db="UniProtKB">
        <authorList>
            <consortium name="RefSeq"/>
        </authorList>
    </citation>
    <scope>IDENTIFICATION</scope>
</reference>
<dbReference type="RefSeq" id="XP_008487107.1">
    <property type="nucleotide sequence ID" value="XM_008488885.2"/>
</dbReference>
<protein>
    <recommendedName>
        <fullName evidence="2">Protein DPCD</fullName>
    </recommendedName>
</protein>
<dbReference type="Pfam" id="PF14913">
    <property type="entry name" value="DPCD"/>
    <property type="match status" value="1"/>
</dbReference>
<feature type="non-terminal residue" evidence="4">
    <location>
        <position position="1"/>
    </location>
</feature>
<evidence type="ECO:0000256" key="2">
    <source>
        <dbReference type="ARBA" id="ARBA00020330"/>
    </source>
</evidence>
<accession>A0A1S3DU44</accession>
<proteinExistence type="inferred from homology"/>
<keyword evidence="3" id="KW-1185">Reference proteome</keyword>
<dbReference type="PaxDb" id="121845-A0A1S3DU44"/>
<dbReference type="KEGG" id="dci:103523875"/>
<evidence type="ECO:0000313" key="3">
    <source>
        <dbReference type="Proteomes" id="UP000079169"/>
    </source>
</evidence>
<dbReference type="InterPro" id="IPR026224">
    <property type="entry name" value="DPCD"/>
</dbReference>
<dbReference type="AlphaFoldDB" id="A0A1S3DU44"/>
<evidence type="ECO:0000313" key="4">
    <source>
        <dbReference type="RefSeq" id="XP_008487107.1"/>
    </source>
</evidence>
<gene>
    <name evidence="4" type="primary">LOC103523875</name>
</gene>
<organism evidence="3 4">
    <name type="scientific">Diaphorina citri</name>
    <name type="common">Asian citrus psyllid</name>
    <dbReference type="NCBI Taxonomy" id="121845"/>
    <lineage>
        <taxon>Eukaryota</taxon>
        <taxon>Metazoa</taxon>
        <taxon>Ecdysozoa</taxon>
        <taxon>Arthropoda</taxon>
        <taxon>Hexapoda</taxon>
        <taxon>Insecta</taxon>
        <taxon>Pterygota</taxon>
        <taxon>Neoptera</taxon>
        <taxon>Paraneoptera</taxon>
        <taxon>Hemiptera</taxon>
        <taxon>Sternorrhyncha</taxon>
        <taxon>Psylloidea</taxon>
        <taxon>Psyllidae</taxon>
        <taxon>Diaphorininae</taxon>
        <taxon>Diaphorina</taxon>
    </lineage>
</organism>
<evidence type="ECO:0000256" key="1">
    <source>
        <dbReference type="ARBA" id="ARBA00010597"/>
    </source>
</evidence>